<reference evidence="3" key="1">
    <citation type="submission" date="2022-12" db="EMBL/GenBank/DDBJ databases">
        <title>Draft genome assemblies for two species of Escallonia (Escalloniales).</title>
        <authorList>
            <person name="Chanderbali A."/>
            <person name="Dervinis C."/>
            <person name="Anghel I."/>
            <person name="Soltis D."/>
            <person name="Soltis P."/>
            <person name="Zapata F."/>
        </authorList>
    </citation>
    <scope>NUCLEOTIDE SEQUENCE</scope>
    <source>
        <strain evidence="3">UCBG64.0493</strain>
        <tissue evidence="3">Leaf</tissue>
    </source>
</reference>
<dbReference type="Proteomes" id="UP001188597">
    <property type="component" value="Unassembled WGS sequence"/>
</dbReference>
<gene>
    <name evidence="3" type="ORF">RJ639_005718</name>
</gene>
<evidence type="ECO:0008006" key="5">
    <source>
        <dbReference type="Google" id="ProtNLM"/>
    </source>
</evidence>
<organism evidence="3 4">
    <name type="scientific">Escallonia herrerae</name>
    <dbReference type="NCBI Taxonomy" id="1293975"/>
    <lineage>
        <taxon>Eukaryota</taxon>
        <taxon>Viridiplantae</taxon>
        <taxon>Streptophyta</taxon>
        <taxon>Embryophyta</taxon>
        <taxon>Tracheophyta</taxon>
        <taxon>Spermatophyta</taxon>
        <taxon>Magnoliopsida</taxon>
        <taxon>eudicotyledons</taxon>
        <taxon>Gunneridae</taxon>
        <taxon>Pentapetalae</taxon>
        <taxon>asterids</taxon>
        <taxon>campanulids</taxon>
        <taxon>Escalloniales</taxon>
        <taxon>Escalloniaceae</taxon>
        <taxon>Escallonia</taxon>
    </lineage>
</organism>
<feature type="region of interest" description="Disordered" evidence="2">
    <location>
        <begin position="56"/>
        <end position="91"/>
    </location>
</feature>
<dbReference type="PANTHER" id="PTHR33565">
    <property type="entry name" value="DORMANCY-ASSOCIATED PROTEIN 1"/>
    <property type="match status" value="1"/>
</dbReference>
<name>A0AA88VUS9_9ASTE</name>
<comment type="caution">
    <text evidence="3">The sequence shown here is derived from an EMBL/GenBank/DDBJ whole genome shotgun (WGS) entry which is preliminary data.</text>
</comment>
<dbReference type="EMBL" id="JAVXUP010001107">
    <property type="protein sequence ID" value="KAK3015891.1"/>
    <property type="molecule type" value="Genomic_DNA"/>
</dbReference>
<comment type="similarity">
    <text evidence="1">Belongs to the DRM1/ARP family.</text>
</comment>
<keyword evidence="4" id="KW-1185">Reference proteome</keyword>
<evidence type="ECO:0000256" key="1">
    <source>
        <dbReference type="ARBA" id="ARBA00010502"/>
    </source>
</evidence>
<dbReference type="AlphaFoldDB" id="A0AA88VUS9"/>
<accession>A0AA88VUS9</accession>
<evidence type="ECO:0000313" key="4">
    <source>
        <dbReference type="Proteomes" id="UP001188597"/>
    </source>
</evidence>
<protein>
    <recommendedName>
        <fullName evidence="5">Auxin-repressed protein</fullName>
    </recommendedName>
</protein>
<dbReference type="InterPro" id="IPR008406">
    <property type="entry name" value="DRM/ARP"/>
</dbReference>
<feature type="compositionally biased region" description="Low complexity" evidence="2">
    <location>
        <begin position="69"/>
        <end position="85"/>
    </location>
</feature>
<proteinExistence type="inferred from homology"/>
<evidence type="ECO:0000313" key="3">
    <source>
        <dbReference type="EMBL" id="KAK3015891.1"/>
    </source>
</evidence>
<dbReference type="Pfam" id="PF05564">
    <property type="entry name" value="Auxin_repressed"/>
    <property type="match status" value="1"/>
</dbReference>
<evidence type="ECO:0000256" key="2">
    <source>
        <dbReference type="SAM" id="MobiDB-lite"/>
    </source>
</evidence>
<sequence length="130" mass="14243">MVLLDKLWDDVLAGPHPERGLGKLRKIAPKPLNTKGGGSFNFVFFLTTVSFWSEEGEGSGKYQKSVSMPASPGTPATPTTPSPTSARKENVWRSVFHPGSNIATKRIGGDMFDKPLPNSPTVYDWYVDVF</sequence>
<dbReference type="PANTHER" id="PTHR33565:SF2">
    <property type="entry name" value="DORMANCY-ASSOCIATED PROTEIN 1"/>
    <property type="match status" value="1"/>
</dbReference>